<feature type="chain" id="PRO_5042082102" evidence="1">
    <location>
        <begin position="24"/>
        <end position="105"/>
    </location>
</feature>
<dbReference type="AlphaFoldDB" id="A0AAD7QH48"/>
<reference evidence="2 3" key="1">
    <citation type="journal article" date="2023" name="Science">
        <title>Elucidation of the pathway for biosynthesis of saponin adjuvants from the soapbark tree.</title>
        <authorList>
            <person name="Reed J."/>
            <person name="Orme A."/>
            <person name="El-Demerdash A."/>
            <person name="Owen C."/>
            <person name="Martin L.B.B."/>
            <person name="Misra R.C."/>
            <person name="Kikuchi S."/>
            <person name="Rejzek M."/>
            <person name="Martin A.C."/>
            <person name="Harkess A."/>
            <person name="Leebens-Mack J."/>
            <person name="Louveau T."/>
            <person name="Stephenson M.J."/>
            <person name="Osbourn A."/>
        </authorList>
    </citation>
    <scope>NUCLEOTIDE SEQUENCE [LARGE SCALE GENOMIC DNA]</scope>
    <source>
        <strain evidence="2">S10</strain>
    </source>
</reference>
<keyword evidence="1" id="KW-0732">Signal</keyword>
<accession>A0AAD7QH48</accession>
<evidence type="ECO:0000256" key="1">
    <source>
        <dbReference type="SAM" id="SignalP"/>
    </source>
</evidence>
<dbReference type="Proteomes" id="UP001163823">
    <property type="component" value="Chromosome 1"/>
</dbReference>
<proteinExistence type="predicted"/>
<keyword evidence="3" id="KW-1185">Reference proteome</keyword>
<evidence type="ECO:0000313" key="3">
    <source>
        <dbReference type="Proteomes" id="UP001163823"/>
    </source>
</evidence>
<gene>
    <name evidence="2" type="ORF">O6P43_000697</name>
</gene>
<dbReference type="EMBL" id="JARAOO010000001">
    <property type="protein sequence ID" value="KAJ7981432.1"/>
    <property type="molecule type" value="Genomic_DNA"/>
</dbReference>
<name>A0AAD7QH48_QUISA</name>
<comment type="caution">
    <text evidence="2">The sequence shown here is derived from an EMBL/GenBank/DDBJ whole genome shotgun (WGS) entry which is preliminary data.</text>
</comment>
<feature type="signal peptide" evidence="1">
    <location>
        <begin position="1"/>
        <end position="23"/>
    </location>
</feature>
<sequence length="105" mass="11918">MKGFVSIAVVLILLLCVPALISARHISWLHSRHGHHHPQLAKTMESSSMRKPNLNWKRRATKLVRGPDTLQIAGSRLPRLFSRLWIMLTMQIGHGELCLCFTSRG</sequence>
<dbReference type="KEGG" id="qsa:O6P43_000697"/>
<protein>
    <submittedName>
        <fullName evidence="2">Epidermal patterning factor 1</fullName>
    </submittedName>
</protein>
<organism evidence="2 3">
    <name type="scientific">Quillaja saponaria</name>
    <name type="common">Soap bark tree</name>
    <dbReference type="NCBI Taxonomy" id="32244"/>
    <lineage>
        <taxon>Eukaryota</taxon>
        <taxon>Viridiplantae</taxon>
        <taxon>Streptophyta</taxon>
        <taxon>Embryophyta</taxon>
        <taxon>Tracheophyta</taxon>
        <taxon>Spermatophyta</taxon>
        <taxon>Magnoliopsida</taxon>
        <taxon>eudicotyledons</taxon>
        <taxon>Gunneridae</taxon>
        <taxon>Pentapetalae</taxon>
        <taxon>rosids</taxon>
        <taxon>fabids</taxon>
        <taxon>Fabales</taxon>
        <taxon>Quillajaceae</taxon>
        <taxon>Quillaja</taxon>
    </lineage>
</organism>
<evidence type="ECO:0000313" key="2">
    <source>
        <dbReference type="EMBL" id="KAJ7981432.1"/>
    </source>
</evidence>